<keyword evidence="2" id="KW-1185">Reference proteome</keyword>
<name>A0ACB6R9K2_9PLEO</name>
<sequence length="238" mass="26984">MFTSSAPRLSKSWTHNSLKDILESADIPKVFFDIRNDSDALYSLYGISVNGIIDIQLLELATRKSSKSYVAGLAKCIEKDSNASAGTKMAWHRTKDSVGRLYDPQRGGRYEVFNERPLMTEILQYCKQDVELLPSLWDVYSSTLRKPSNGAWRALIREAIRKRIQLSQSAGYNGQAKSKVYGPWDTDEIERKIDNWNDDVTMCGVNGGNALDENDHWVSSREVQTSKSSVFTLLSRFR</sequence>
<dbReference type="Proteomes" id="UP000799755">
    <property type="component" value="Unassembled WGS sequence"/>
</dbReference>
<evidence type="ECO:0000313" key="1">
    <source>
        <dbReference type="EMBL" id="KAF2475949.1"/>
    </source>
</evidence>
<accession>A0ACB6R9K2</accession>
<gene>
    <name evidence="1" type="ORF">BDR25DRAFT_300827</name>
</gene>
<organism evidence="1 2">
    <name type="scientific">Lindgomyces ingoldianus</name>
    <dbReference type="NCBI Taxonomy" id="673940"/>
    <lineage>
        <taxon>Eukaryota</taxon>
        <taxon>Fungi</taxon>
        <taxon>Dikarya</taxon>
        <taxon>Ascomycota</taxon>
        <taxon>Pezizomycotina</taxon>
        <taxon>Dothideomycetes</taxon>
        <taxon>Pleosporomycetidae</taxon>
        <taxon>Pleosporales</taxon>
        <taxon>Lindgomycetaceae</taxon>
        <taxon>Lindgomyces</taxon>
    </lineage>
</organism>
<dbReference type="EMBL" id="MU003495">
    <property type="protein sequence ID" value="KAF2475949.1"/>
    <property type="molecule type" value="Genomic_DNA"/>
</dbReference>
<reference evidence="1" key="1">
    <citation type="journal article" date="2020" name="Stud. Mycol.">
        <title>101 Dothideomycetes genomes: a test case for predicting lifestyles and emergence of pathogens.</title>
        <authorList>
            <person name="Haridas S."/>
            <person name="Albert R."/>
            <person name="Binder M."/>
            <person name="Bloem J."/>
            <person name="Labutti K."/>
            <person name="Salamov A."/>
            <person name="Andreopoulos B."/>
            <person name="Baker S."/>
            <person name="Barry K."/>
            <person name="Bills G."/>
            <person name="Bluhm B."/>
            <person name="Cannon C."/>
            <person name="Castanera R."/>
            <person name="Culley D."/>
            <person name="Daum C."/>
            <person name="Ezra D."/>
            <person name="Gonzalez J."/>
            <person name="Henrissat B."/>
            <person name="Kuo A."/>
            <person name="Liang C."/>
            <person name="Lipzen A."/>
            <person name="Lutzoni F."/>
            <person name="Magnuson J."/>
            <person name="Mondo S."/>
            <person name="Nolan M."/>
            <person name="Ohm R."/>
            <person name="Pangilinan J."/>
            <person name="Park H.-J."/>
            <person name="Ramirez L."/>
            <person name="Alfaro M."/>
            <person name="Sun H."/>
            <person name="Tritt A."/>
            <person name="Yoshinaga Y."/>
            <person name="Zwiers L.-H."/>
            <person name="Turgeon B."/>
            <person name="Goodwin S."/>
            <person name="Spatafora J."/>
            <person name="Crous P."/>
            <person name="Grigoriev I."/>
        </authorList>
    </citation>
    <scope>NUCLEOTIDE SEQUENCE</scope>
    <source>
        <strain evidence="1">ATCC 200398</strain>
    </source>
</reference>
<protein>
    <submittedName>
        <fullName evidence="1">Uncharacterized protein</fullName>
    </submittedName>
</protein>
<comment type="caution">
    <text evidence="1">The sequence shown here is derived from an EMBL/GenBank/DDBJ whole genome shotgun (WGS) entry which is preliminary data.</text>
</comment>
<proteinExistence type="predicted"/>
<evidence type="ECO:0000313" key="2">
    <source>
        <dbReference type="Proteomes" id="UP000799755"/>
    </source>
</evidence>